<evidence type="ECO:0000313" key="2">
    <source>
        <dbReference type="EMBL" id="MDA3730255.1"/>
    </source>
</evidence>
<name>A0AA42DJY5_9FIRM</name>
<evidence type="ECO:0000256" key="1">
    <source>
        <dbReference type="SAM" id="SignalP"/>
    </source>
</evidence>
<accession>A0AA42DJY5</accession>
<proteinExistence type="predicted"/>
<organism evidence="2 3">
    <name type="scientific">Holtiella tumoricola</name>
    <dbReference type="NCBI Taxonomy" id="3018743"/>
    <lineage>
        <taxon>Bacteria</taxon>
        <taxon>Bacillati</taxon>
        <taxon>Bacillota</taxon>
        <taxon>Clostridia</taxon>
        <taxon>Lachnospirales</taxon>
        <taxon>Cellulosilyticaceae</taxon>
        <taxon>Holtiella</taxon>
    </lineage>
</organism>
<keyword evidence="1" id="KW-0732">Signal</keyword>
<dbReference type="AlphaFoldDB" id="A0AA42DJY5"/>
<evidence type="ECO:0008006" key="4">
    <source>
        <dbReference type="Google" id="ProtNLM"/>
    </source>
</evidence>
<reference evidence="2" key="1">
    <citation type="journal article" date="2023" name="Int. J. Syst. Evol. Microbiol.">
        <title>&lt;i&gt;Holtiella tumoricola&lt;/i&gt; gen. nov. sp. nov., isolated from a human clinical sample.</title>
        <authorList>
            <person name="Allen-Vercoe E."/>
            <person name="Daigneault M.C."/>
            <person name="Vancuren S.J."/>
            <person name="Cochrane K."/>
            <person name="O'Neal L.L."/>
            <person name="Sankaranarayanan K."/>
            <person name="Lawson P.A."/>
        </authorList>
    </citation>
    <scope>NUCLEOTIDE SEQUENCE</scope>
    <source>
        <strain evidence="2">CC70A</strain>
    </source>
</reference>
<sequence length="148" mass="16050">MKKLLLIVICIITLSLLGCSKNTHPPLPTLQLTYNDQQIPITQGGYHWTYQTGLLTSESVVADAASPSQIALKMGGTMITPSANISLNFSTIPTDVKIYSWVAESSTLYSTSTDSFGLPSEEGTYIFEIIGTWPEGSVSYTTKLIVKP</sequence>
<dbReference type="RefSeq" id="WP_271010935.1">
    <property type="nucleotide sequence ID" value="NZ_JAQIFT010000010.1"/>
</dbReference>
<dbReference type="EMBL" id="JAQIFT010000010">
    <property type="protein sequence ID" value="MDA3730255.1"/>
    <property type="molecule type" value="Genomic_DNA"/>
</dbReference>
<dbReference type="Proteomes" id="UP001169242">
    <property type="component" value="Unassembled WGS sequence"/>
</dbReference>
<comment type="caution">
    <text evidence="2">The sequence shown here is derived from an EMBL/GenBank/DDBJ whole genome shotgun (WGS) entry which is preliminary data.</text>
</comment>
<protein>
    <recommendedName>
        <fullName evidence="4">Proteinase inhibitor I42 chagasin domain-containing protein</fullName>
    </recommendedName>
</protein>
<keyword evidence="3" id="KW-1185">Reference proteome</keyword>
<feature type="chain" id="PRO_5041375317" description="Proteinase inhibitor I42 chagasin domain-containing protein" evidence="1">
    <location>
        <begin position="21"/>
        <end position="148"/>
    </location>
</feature>
<feature type="signal peptide" evidence="1">
    <location>
        <begin position="1"/>
        <end position="20"/>
    </location>
</feature>
<evidence type="ECO:0000313" key="3">
    <source>
        <dbReference type="Proteomes" id="UP001169242"/>
    </source>
</evidence>
<dbReference type="PROSITE" id="PS51257">
    <property type="entry name" value="PROKAR_LIPOPROTEIN"/>
    <property type="match status" value="1"/>
</dbReference>
<gene>
    <name evidence="2" type="ORF">PBV87_01880</name>
</gene>